<gene>
    <name evidence="2" type="ORF">U2I54_22795</name>
</gene>
<comment type="caution">
    <text evidence="2">The sequence shown here is derived from an EMBL/GenBank/DDBJ whole genome shotgun (WGS) entry which is preliminary data.</text>
</comment>
<keyword evidence="1" id="KW-0472">Membrane</keyword>
<keyword evidence="1" id="KW-1133">Transmembrane helix</keyword>
<protein>
    <recommendedName>
        <fullName evidence="4">DUF2178 domain-containing protein</fullName>
    </recommendedName>
</protein>
<feature type="transmembrane region" description="Helical" evidence="1">
    <location>
        <begin position="102"/>
        <end position="123"/>
    </location>
</feature>
<feature type="transmembrane region" description="Helical" evidence="1">
    <location>
        <begin position="33"/>
        <end position="55"/>
    </location>
</feature>
<evidence type="ECO:0008006" key="4">
    <source>
        <dbReference type="Google" id="ProtNLM"/>
    </source>
</evidence>
<feature type="transmembrane region" description="Helical" evidence="1">
    <location>
        <begin position="76"/>
        <end position="96"/>
    </location>
</feature>
<keyword evidence="1" id="KW-0812">Transmembrane</keyword>
<accession>A0ABU5K310</accession>
<proteinExistence type="predicted"/>
<keyword evidence="3" id="KW-1185">Reference proteome</keyword>
<evidence type="ECO:0000313" key="3">
    <source>
        <dbReference type="Proteomes" id="UP001291930"/>
    </source>
</evidence>
<dbReference type="Proteomes" id="UP001291930">
    <property type="component" value="Unassembled WGS sequence"/>
</dbReference>
<dbReference type="EMBL" id="JAXOVW010000084">
    <property type="protein sequence ID" value="MDZ5609802.1"/>
    <property type="molecule type" value="Genomic_DNA"/>
</dbReference>
<sequence>MKTKDIIGLIFLIAITLYFGGTLLTYFRTGESFGVTEILLIIGLLVVWGETFTWRTRREVQKDEMGKTIIKNSSNISYYVVFISLLILWIIDFFFINKGENYTLFIALCIAYITKPIIQFFLVKKYI</sequence>
<reference evidence="3" key="1">
    <citation type="submission" date="2023-11" db="EMBL/GenBank/DDBJ databases">
        <title>Genome Sequence of Bacillus pseudomycoides stain BUPM19.</title>
        <authorList>
            <person name="Farhat A."/>
        </authorList>
    </citation>
    <scope>NUCLEOTIDE SEQUENCE [LARGE SCALE GENOMIC DNA]</scope>
    <source>
        <strain evidence="3">BUPM19</strain>
    </source>
</reference>
<feature type="transmembrane region" description="Helical" evidence="1">
    <location>
        <begin position="7"/>
        <end position="27"/>
    </location>
</feature>
<evidence type="ECO:0000256" key="1">
    <source>
        <dbReference type="SAM" id="Phobius"/>
    </source>
</evidence>
<organism evidence="2 3">
    <name type="scientific">Bacillus bingmayongensis</name>
    <dbReference type="NCBI Taxonomy" id="1150157"/>
    <lineage>
        <taxon>Bacteria</taxon>
        <taxon>Bacillati</taxon>
        <taxon>Bacillota</taxon>
        <taxon>Bacilli</taxon>
        <taxon>Bacillales</taxon>
        <taxon>Bacillaceae</taxon>
        <taxon>Bacillus</taxon>
    </lineage>
</organism>
<evidence type="ECO:0000313" key="2">
    <source>
        <dbReference type="EMBL" id="MDZ5609802.1"/>
    </source>
</evidence>
<dbReference type="RefSeq" id="WP_374219186.1">
    <property type="nucleotide sequence ID" value="NZ_JAXOVW010000084.1"/>
</dbReference>
<name>A0ABU5K310_9BACI</name>